<evidence type="ECO:0000256" key="3">
    <source>
        <dbReference type="SAM" id="SignalP"/>
    </source>
</evidence>
<dbReference type="InterPro" id="IPR058625">
    <property type="entry name" value="MdtA-like_BSH"/>
</dbReference>
<name>A0A098TLN9_9CYAN</name>
<evidence type="ECO:0000256" key="2">
    <source>
        <dbReference type="ARBA" id="ARBA00009477"/>
    </source>
</evidence>
<dbReference type="InterPro" id="IPR058626">
    <property type="entry name" value="MdtA-like_b-barrel"/>
</dbReference>
<feature type="chain" id="PRO_5001949305" evidence="3">
    <location>
        <begin position="29"/>
        <end position="416"/>
    </location>
</feature>
<dbReference type="AlphaFoldDB" id="A0A098TLN9"/>
<dbReference type="Gene3D" id="2.40.420.20">
    <property type="match status" value="1"/>
</dbReference>
<dbReference type="PANTHER" id="PTHR30469">
    <property type="entry name" value="MULTIDRUG RESISTANCE PROTEIN MDTA"/>
    <property type="match status" value="1"/>
</dbReference>
<sequence>MRRNNGFLSGRLLSLALLVATLATSCQGKPQTSAAPPALPVKLQLIEPNQVEDSTEYVGSLQAVETVELRPEIEGRITAVAVKYGQLVKPGDLIFQLQPDQTVPQLSSAIANANAFNANVKTAQANLLVARANVVKAQANLELQQVNYRRVKLMVAEGVQPQVDLDEQTKSLEEAIATLKADQESVRAAQSAVAQAKADLRNAQSAVVTAVVPVQFKSVRSPIVGIVGNINLKVGDYVNTGQSLTTITQNNLLDLLISIPSSRAPQVRTGITVELLEPKTNEVLSTGEIFFISPQVNSGAQSITTRARFPNPTGKLRNGQYVKARVIWSRKPGVLIPATAISQIAGENFVFIAQNGSCKKGDPPTEATKIVCQRLVQLGTVQGQSYQVLEGLKAGDTIAVSGILNLRNGVAIKPES</sequence>
<dbReference type="Pfam" id="PF25944">
    <property type="entry name" value="Beta-barrel_RND"/>
    <property type="match status" value="1"/>
</dbReference>
<dbReference type="InterPro" id="IPR006143">
    <property type="entry name" value="RND_pump_MFP"/>
</dbReference>
<comment type="similarity">
    <text evidence="2">Belongs to the membrane fusion protein (MFP) (TC 8.A.1) family.</text>
</comment>
<protein>
    <submittedName>
        <fullName evidence="6">RND transporter</fullName>
    </submittedName>
</protein>
<dbReference type="Proteomes" id="UP000030170">
    <property type="component" value="Unassembled WGS sequence"/>
</dbReference>
<evidence type="ECO:0000313" key="7">
    <source>
        <dbReference type="Proteomes" id="UP000030170"/>
    </source>
</evidence>
<proteinExistence type="inferred from homology"/>
<evidence type="ECO:0000256" key="1">
    <source>
        <dbReference type="ARBA" id="ARBA00004236"/>
    </source>
</evidence>
<dbReference type="STRING" id="1497020.DO97_04685"/>
<comment type="subcellular location">
    <subcellularLocation>
        <location evidence="1">Cell membrane</location>
    </subcellularLocation>
</comment>
<evidence type="ECO:0000259" key="4">
    <source>
        <dbReference type="Pfam" id="PF25917"/>
    </source>
</evidence>
<feature type="domain" description="Multidrug resistance protein MdtA-like beta-barrel" evidence="5">
    <location>
        <begin position="270"/>
        <end position="326"/>
    </location>
</feature>
<feature type="domain" description="Multidrug resistance protein MdtA-like barrel-sandwich hybrid" evidence="4">
    <location>
        <begin position="65"/>
        <end position="248"/>
    </location>
</feature>
<dbReference type="EMBL" id="JJML01000018">
    <property type="protein sequence ID" value="KGF72787.1"/>
    <property type="molecule type" value="Genomic_DNA"/>
</dbReference>
<evidence type="ECO:0000313" key="6">
    <source>
        <dbReference type="EMBL" id="KGF72787.1"/>
    </source>
</evidence>
<dbReference type="OrthoDB" id="5379451at2"/>
<dbReference type="Pfam" id="PF25917">
    <property type="entry name" value="BSH_RND"/>
    <property type="match status" value="1"/>
</dbReference>
<dbReference type="RefSeq" id="WP_036532826.1">
    <property type="nucleotide sequence ID" value="NZ_JJML01000018.1"/>
</dbReference>
<dbReference type="Gene3D" id="2.40.50.100">
    <property type="match status" value="1"/>
</dbReference>
<dbReference type="Gene3D" id="2.40.30.170">
    <property type="match status" value="1"/>
</dbReference>
<dbReference type="PANTHER" id="PTHR30469:SF39">
    <property type="entry name" value="SLL0180 PROTEIN"/>
    <property type="match status" value="1"/>
</dbReference>
<comment type="caution">
    <text evidence="6">The sequence shown here is derived from an EMBL/GenBank/DDBJ whole genome shotgun (WGS) entry which is preliminary data.</text>
</comment>
<keyword evidence="7" id="KW-1185">Reference proteome</keyword>
<dbReference type="SUPFAM" id="SSF111369">
    <property type="entry name" value="HlyD-like secretion proteins"/>
    <property type="match status" value="1"/>
</dbReference>
<accession>A0A098TLN9</accession>
<organism evidence="6 7">
    <name type="scientific">Neosynechococcus sphagnicola sy1</name>
    <dbReference type="NCBI Taxonomy" id="1497020"/>
    <lineage>
        <taxon>Bacteria</taxon>
        <taxon>Bacillati</taxon>
        <taxon>Cyanobacteriota</taxon>
        <taxon>Cyanophyceae</taxon>
        <taxon>Neosynechococcales</taxon>
        <taxon>Neosynechococcaceae</taxon>
        <taxon>Neosynechococcus</taxon>
    </lineage>
</organism>
<evidence type="ECO:0000259" key="5">
    <source>
        <dbReference type="Pfam" id="PF25944"/>
    </source>
</evidence>
<dbReference type="NCBIfam" id="TIGR01730">
    <property type="entry name" value="RND_mfp"/>
    <property type="match status" value="1"/>
</dbReference>
<dbReference type="GO" id="GO:0015562">
    <property type="term" value="F:efflux transmembrane transporter activity"/>
    <property type="evidence" value="ECO:0007669"/>
    <property type="project" value="TreeGrafter"/>
</dbReference>
<dbReference type="Gene3D" id="1.10.287.470">
    <property type="entry name" value="Helix hairpin bin"/>
    <property type="match status" value="2"/>
</dbReference>
<dbReference type="PROSITE" id="PS51257">
    <property type="entry name" value="PROKAR_LIPOPROTEIN"/>
    <property type="match status" value="1"/>
</dbReference>
<gene>
    <name evidence="6" type="ORF">DO97_04685</name>
</gene>
<keyword evidence="3" id="KW-0732">Signal</keyword>
<dbReference type="GO" id="GO:1990281">
    <property type="term" value="C:efflux pump complex"/>
    <property type="evidence" value="ECO:0007669"/>
    <property type="project" value="TreeGrafter"/>
</dbReference>
<feature type="signal peptide" evidence="3">
    <location>
        <begin position="1"/>
        <end position="28"/>
    </location>
</feature>
<reference evidence="6 7" key="1">
    <citation type="journal article" date="2014" name="Mol. Ecol.">
        <title>Evolution of Synechococcus.</title>
        <authorList>
            <person name="Dvorak P."/>
            <person name="Casamatta D."/>
            <person name="Hasler P."/>
            <person name="Poulickova A."/>
            <person name="Ondrej V."/>
            <person name="Sanges R."/>
        </authorList>
    </citation>
    <scope>NUCLEOTIDE SEQUENCE [LARGE SCALE GENOMIC DNA]</scope>
    <source>
        <strain evidence="6 7">CAUP A 1101</strain>
    </source>
</reference>